<evidence type="ECO:0000259" key="9">
    <source>
        <dbReference type="SMART" id="SM00478"/>
    </source>
</evidence>
<comment type="catalytic activity">
    <reaction evidence="7 8">
        <text>2'-deoxyribonucleotide-(2'-deoxyribose 5'-phosphate)-2'-deoxyribonucleotide-DNA = a 3'-end 2'-deoxyribonucleotide-(2,3-dehydro-2,3-deoxyribose 5'-phosphate)-DNA + a 5'-end 5'-phospho-2'-deoxyribonucleoside-DNA + H(+)</text>
        <dbReference type="Rhea" id="RHEA:66592"/>
        <dbReference type="Rhea" id="RHEA-COMP:13180"/>
        <dbReference type="Rhea" id="RHEA-COMP:16897"/>
        <dbReference type="Rhea" id="RHEA-COMP:17067"/>
        <dbReference type="ChEBI" id="CHEBI:15378"/>
        <dbReference type="ChEBI" id="CHEBI:136412"/>
        <dbReference type="ChEBI" id="CHEBI:157695"/>
        <dbReference type="ChEBI" id="CHEBI:167181"/>
        <dbReference type="EC" id="4.2.99.18"/>
    </reaction>
</comment>
<evidence type="ECO:0000256" key="2">
    <source>
        <dbReference type="ARBA" id="ARBA00022763"/>
    </source>
</evidence>
<dbReference type="FunFam" id="1.10.340.30:FF:000001">
    <property type="entry name" value="Endonuclease III"/>
    <property type="match status" value="1"/>
</dbReference>
<evidence type="ECO:0000256" key="3">
    <source>
        <dbReference type="ARBA" id="ARBA00022801"/>
    </source>
</evidence>
<proteinExistence type="inferred from homology"/>
<keyword evidence="11" id="KW-1185">Reference proteome</keyword>
<dbReference type="GO" id="GO:0000703">
    <property type="term" value="F:oxidized pyrimidine nucleobase lesion DNA N-glycosylase activity"/>
    <property type="evidence" value="ECO:0007669"/>
    <property type="project" value="UniProtKB-UniRule"/>
</dbReference>
<keyword evidence="6 8" id="KW-0326">Glycosidase</keyword>
<feature type="domain" description="HhH-GPD" evidence="9">
    <location>
        <begin position="183"/>
        <end position="343"/>
    </location>
</feature>
<dbReference type="OrthoDB" id="2099276at2759"/>
<comment type="function">
    <text evidence="8">Bifunctional DNA N-glycosylase with associated apurinic/apyrimidinic (AP) lyase function that catalyzes the first step in base excision repair (BER), the primary repair pathway for the repair of oxidative DNA damage. The DNA N-glycosylase activity releases the damaged DNA base from DNA by cleaving the N-glycosidic bond, leaving an AP site. The AP lyase activity cleaves the phosphodiester bond 3' to the AP site by a beta-elimination. Primarily recognizes and repairs oxidative base damage of pyrimidines.</text>
</comment>
<dbReference type="GO" id="GO:0006289">
    <property type="term" value="P:nucleotide-excision repair"/>
    <property type="evidence" value="ECO:0007669"/>
    <property type="project" value="TreeGrafter"/>
</dbReference>
<dbReference type="HOGENOM" id="CLU_012862_4_3_1"/>
<dbReference type="EMBL" id="HE806316">
    <property type="protein sequence ID" value="CCH58267.1"/>
    <property type="molecule type" value="Genomic_DNA"/>
</dbReference>
<keyword evidence="8" id="KW-0496">Mitochondrion</keyword>
<keyword evidence="3 8" id="KW-0378">Hydrolase</keyword>
<dbReference type="Proteomes" id="UP000002866">
    <property type="component" value="Chromosome 1"/>
</dbReference>
<comment type="similarity">
    <text evidence="1 8">Belongs to the Nth/MutY family.</text>
</comment>
<dbReference type="SMART" id="SM00478">
    <property type="entry name" value="ENDO3c"/>
    <property type="match status" value="1"/>
</dbReference>
<evidence type="ECO:0000313" key="10">
    <source>
        <dbReference type="EMBL" id="CCH58267.1"/>
    </source>
</evidence>
<dbReference type="GO" id="GO:0005634">
    <property type="term" value="C:nucleus"/>
    <property type="evidence" value="ECO:0007669"/>
    <property type="project" value="UniProtKB-SubCell"/>
</dbReference>
<dbReference type="PANTHER" id="PTHR43286">
    <property type="entry name" value="ENDONUCLEASE III-LIKE PROTEIN 1"/>
    <property type="match status" value="1"/>
</dbReference>
<dbReference type="STRING" id="1071380.I2GVW5"/>
<comment type="subcellular location">
    <subcellularLocation>
        <location evidence="8">Nucleus</location>
    </subcellularLocation>
    <subcellularLocation>
        <location evidence="8">Mitochondrion</location>
    </subcellularLocation>
</comment>
<dbReference type="InterPro" id="IPR011257">
    <property type="entry name" value="DNA_glycosylase"/>
</dbReference>
<dbReference type="HAMAP" id="MF_03183">
    <property type="entry name" value="Endonuclease_III_Nth"/>
    <property type="match status" value="1"/>
</dbReference>
<dbReference type="KEGG" id="tbl:TBLA_0A04740"/>
<dbReference type="EC" id="4.2.99.18" evidence="8"/>
<evidence type="ECO:0000256" key="7">
    <source>
        <dbReference type="ARBA" id="ARBA00044632"/>
    </source>
</evidence>
<reference evidence="10 11" key="1">
    <citation type="journal article" date="2011" name="Proc. Natl. Acad. Sci. U.S.A.">
        <title>Evolutionary erosion of yeast sex chromosomes by mating-type switching accidents.</title>
        <authorList>
            <person name="Gordon J.L."/>
            <person name="Armisen D."/>
            <person name="Proux-Wera E."/>
            <person name="Oheigeartaigh S.S."/>
            <person name="Byrne K.P."/>
            <person name="Wolfe K.H."/>
        </authorList>
    </citation>
    <scope>NUCLEOTIDE SEQUENCE [LARGE SCALE GENOMIC DNA]</scope>
    <source>
        <strain evidence="11">ATCC 34711 / CBS 6284 / DSM 70876 / NBRC 10599 / NRRL Y-10934 / UCD 77-7</strain>
    </source>
</reference>
<dbReference type="GO" id="GO:0005739">
    <property type="term" value="C:mitochondrion"/>
    <property type="evidence" value="ECO:0007669"/>
    <property type="project" value="UniProtKB-SubCell"/>
</dbReference>
<comment type="caution">
    <text evidence="8">Lacks conserved residue(s) required for the propagation of feature annotation.</text>
</comment>
<dbReference type="InterPro" id="IPR003265">
    <property type="entry name" value="HhH-GPD_domain"/>
</dbReference>
<sequence length="447" mass="51353">MFPIRFINILQNFKIQKRSRTKMVTTRKRRYPHVEVKLEEPSEGAEEVLSHYFTKKVKNEKDDNELDKLLTIQDYSNVDTDWVKTLNSKEYFEYIDKMTIDSKTIWETPLDPKLFDRTNNPKLPDNFLPIYSRIRLMRSKLKTPVDVMGSAALPITVGGKCGLGKEVIKPINYRLQLLVGVMLSAQTKDEVTAQAMLNITRYCIDELHNPAGITLETLLEIDQNVLDELIHSVGFHTRKAKFIKETAKELQERFDSDIPTDIDGLLSLPGVGPKMGYLALHKAWGKLDGICVDVHVHRLSKLFNWVDPKKSKTPEHTRKALQEWLPRSLWYEINTVLVGFGQVICMSKGRRCDICLANTVCNAVDKKLVAKGFNSRLVNVDESFKAKRGDFSQWLQYLQNEAQNSTDLRGTFNNRGKTQNLPDDDSVELPIKVKEEIEHSIVKDELF</sequence>
<keyword evidence="2 8" id="KW-0227">DNA damage</keyword>
<keyword evidence="8" id="KW-0539">Nucleus</keyword>
<feature type="active site" description="Nucleophile; for N-glycosylase activity" evidence="8">
    <location>
        <position position="282"/>
    </location>
</feature>
<dbReference type="eggNOG" id="KOG1921">
    <property type="taxonomic scope" value="Eukaryota"/>
</dbReference>
<evidence type="ECO:0000256" key="8">
    <source>
        <dbReference type="HAMAP-Rule" id="MF_03183"/>
    </source>
</evidence>
<dbReference type="SUPFAM" id="SSF48150">
    <property type="entry name" value="DNA-glycosylase"/>
    <property type="match status" value="1"/>
</dbReference>
<evidence type="ECO:0000256" key="4">
    <source>
        <dbReference type="ARBA" id="ARBA00023204"/>
    </source>
</evidence>
<dbReference type="Gene3D" id="1.10.340.30">
    <property type="entry name" value="Hypothetical protein, domain 2"/>
    <property type="match status" value="1"/>
</dbReference>
<dbReference type="InParanoid" id="I2GVW5"/>
<dbReference type="PANTHER" id="PTHR43286:SF1">
    <property type="entry name" value="ENDONUCLEASE III-LIKE PROTEIN 1"/>
    <property type="match status" value="1"/>
</dbReference>
<dbReference type="GO" id="GO:0006285">
    <property type="term" value="P:base-excision repair, AP site formation"/>
    <property type="evidence" value="ECO:0007669"/>
    <property type="project" value="UniProtKB-UniRule"/>
</dbReference>
<organism evidence="10 11">
    <name type="scientific">Henningerozyma blattae (strain ATCC 34711 / CBS 6284 / DSM 70876 / NBRC 10599 / NRRL Y-10934 / UCD 77-7)</name>
    <name type="common">Yeast</name>
    <name type="synonym">Tetrapisispora blattae</name>
    <dbReference type="NCBI Taxonomy" id="1071380"/>
    <lineage>
        <taxon>Eukaryota</taxon>
        <taxon>Fungi</taxon>
        <taxon>Dikarya</taxon>
        <taxon>Ascomycota</taxon>
        <taxon>Saccharomycotina</taxon>
        <taxon>Saccharomycetes</taxon>
        <taxon>Saccharomycetales</taxon>
        <taxon>Saccharomycetaceae</taxon>
        <taxon>Henningerozyma</taxon>
    </lineage>
</organism>
<dbReference type="GO" id="GO:0003677">
    <property type="term" value="F:DNA binding"/>
    <property type="evidence" value="ECO:0007669"/>
    <property type="project" value="UniProtKB-UniRule"/>
</dbReference>
<gene>
    <name evidence="10" type="primary">TBLA0A04740</name>
    <name evidence="8" type="synonym">NTG1</name>
    <name evidence="10" type="ORF">TBLA_0A04740</name>
</gene>
<evidence type="ECO:0000256" key="5">
    <source>
        <dbReference type="ARBA" id="ARBA00023239"/>
    </source>
</evidence>
<keyword evidence="4 8" id="KW-0234">DNA repair</keyword>
<keyword evidence="5 8" id="KW-0456">Lyase</keyword>
<dbReference type="Gene3D" id="1.10.1670.10">
    <property type="entry name" value="Helix-hairpin-Helix base-excision DNA repair enzymes (C-terminal)"/>
    <property type="match status" value="1"/>
</dbReference>
<dbReference type="InterPro" id="IPR030841">
    <property type="entry name" value="NTH1"/>
</dbReference>
<dbReference type="Pfam" id="PF00730">
    <property type="entry name" value="HhH-GPD"/>
    <property type="match status" value="1"/>
</dbReference>
<evidence type="ECO:0000256" key="1">
    <source>
        <dbReference type="ARBA" id="ARBA00008343"/>
    </source>
</evidence>
<dbReference type="PROSITE" id="PS01155">
    <property type="entry name" value="ENDONUCLEASE_III_2"/>
    <property type="match status" value="1"/>
</dbReference>
<dbReference type="EC" id="3.2.2.-" evidence="8"/>
<dbReference type="GeneID" id="14493311"/>
<dbReference type="InterPro" id="IPR004036">
    <property type="entry name" value="Endonuclease-III-like_CS2"/>
</dbReference>
<dbReference type="GO" id="GO:0140078">
    <property type="term" value="F:class I DNA-(apurinic or apyrimidinic site) endonuclease activity"/>
    <property type="evidence" value="ECO:0007669"/>
    <property type="project" value="UniProtKB-EC"/>
</dbReference>
<dbReference type="RefSeq" id="XP_004177786.1">
    <property type="nucleotide sequence ID" value="XM_004177738.1"/>
</dbReference>
<dbReference type="CDD" id="cd00056">
    <property type="entry name" value="ENDO3c"/>
    <property type="match status" value="1"/>
</dbReference>
<dbReference type="AlphaFoldDB" id="I2GVW5"/>
<evidence type="ECO:0000256" key="6">
    <source>
        <dbReference type="ARBA" id="ARBA00023295"/>
    </source>
</evidence>
<dbReference type="InterPro" id="IPR023170">
    <property type="entry name" value="HhH_base_excis_C"/>
</dbReference>
<accession>I2GVW5</accession>
<dbReference type="FunCoup" id="I2GVW5">
    <property type="interactions" value="380"/>
</dbReference>
<name>I2GVW5_HENB6</name>
<protein>
    <recommendedName>
        <fullName evidence="8">Endonuclease III homolog</fullName>
        <ecNumber evidence="8">3.2.2.-</ecNumber>
        <ecNumber evidence="8">4.2.99.18</ecNumber>
    </recommendedName>
    <alternativeName>
        <fullName evidence="8">Bifunctional DNA N-glycosylase/DNA-(apurinic or apyrimidinic site) lyase</fullName>
        <shortName evidence="8">DNA glycosylase/AP lyase</shortName>
    </alternativeName>
</protein>
<evidence type="ECO:0000313" key="11">
    <source>
        <dbReference type="Proteomes" id="UP000002866"/>
    </source>
</evidence>